<gene>
    <name evidence="14" type="ORF">H9945_11635</name>
</gene>
<comment type="caution">
    <text evidence="14">The sequence shown here is derived from an EMBL/GenBank/DDBJ whole genome shotgun (WGS) entry which is preliminary data.</text>
</comment>
<evidence type="ECO:0000256" key="8">
    <source>
        <dbReference type="ARBA" id="ARBA00023125"/>
    </source>
</evidence>
<feature type="region of interest" description="Disordered" evidence="12">
    <location>
        <begin position="417"/>
        <end position="436"/>
    </location>
</feature>
<dbReference type="EMBL" id="DWYG01000190">
    <property type="protein sequence ID" value="HJB43136.1"/>
    <property type="molecule type" value="Genomic_DNA"/>
</dbReference>
<dbReference type="GO" id="GO:1990077">
    <property type="term" value="C:primosome complex"/>
    <property type="evidence" value="ECO:0007669"/>
    <property type="project" value="UniProtKB-KW"/>
</dbReference>
<dbReference type="EC" id="5.6.2.3" evidence="10"/>
<dbReference type="InterPro" id="IPR027417">
    <property type="entry name" value="P-loop_NTPase"/>
</dbReference>
<evidence type="ECO:0000259" key="13">
    <source>
        <dbReference type="PROSITE" id="PS51199"/>
    </source>
</evidence>
<evidence type="ECO:0000256" key="2">
    <source>
        <dbReference type="ARBA" id="ARBA00022515"/>
    </source>
</evidence>
<dbReference type="GO" id="GO:0005524">
    <property type="term" value="F:ATP binding"/>
    <property type="evidence" value="ECO:0007669"/>
    <property type="project" value="UniProtKB-KW"/>
</dbReference>
<dbReference type="PROSITE" id="PS51199">
    <property type="entry name" value="SF4_HELICASE"/>
    <property type="match status" value="1"/>
</dbReference>
<keyword evidence="3" id="KW-0235">DNA replication</keyword>
<evidence type="ECO:0000313" key="15">
    <source>
        <dbReference type="Proteomes" id="UP000886803"/>
    </source>
</evidence>
<proteinExistence type="inferred from homology"/>
<evidence type="ECO:0000256" key="11">
    <source>
        <dbReference type="ARBA" id="ARBA00048954"/>
    </source>
</evidence>
<evidence type="ECO:0000313" key="14">
    <source>
        <dbReference type="EMBL" id="HJB43136.1"/>
    </source>
</evidence>
<dbReference type="InterPro" id="IPR036185">
    <property type="entry name" value="DNA_heli_DnaB-like_N_sf"/>
</dbReference>
<dbReference type="InterPro" id="IPR003593">
    <property type="entry name" value="AAA+_ATPase"/>
</dbReference>
<feature type="compositionally biased region" description="Basic and acidic residues" evidence="12">
    <location>
        <begin position="424"/>
        <end position="436"/>
    </location>
</feature>
<keyword evidence="6" id="KW-0347">Helicase</keyword>
<evidence type="ECO:0000256" key="6">
    <source>
        <dbReference type="ARBA" id="ARBA00022806"/>
    </source>
</evidence>
<evidence type="ECO:0000256" key="10">
    <source>
        <dbReference type="ARBA" id="ARBA00044969"/>
    </source>
</evidence>
<dbReference type="Gene3D" id="3.40.50.300">
    <property type="entry name" value="P-loop containing nucleotide triphosphate hydrolases"/>
    <property type="match status" value="1"/>
</dbReference>
<organism evidence="14 15">
    <name type="scientific">Candidatus Gemmiger avicola</name>
    <dbReference type="NCBI Taxonomy" id="2838605"/>
    <lineage>
        <taxon>Bacteria</taxon>
        <taxon>Bacillati</taxon>
        <taxon>Bacillota</taxon>
        <taxon>Clostridia</taxon>
        <taxon>Eubacteriales</taxon>
        <taxon>Gemmiger</taxon>
    </lineage>
</organism>
<evidence type="ECO:0000256" key="9">
    <source>
        <dbReference type="ARBA" id="ARBA00023235"/>
    </source>
</evidence>
<sequence>MGKDLTPAQRHQMAMIGGALVAPEKARESVMRLTPAMFDEGGLRDVFAAIYQLTFAGAGLDPLTVAAKAGDQYRPLILAAADTLPSISHIDDYAALVVEDYRARLLGEAVGAAQGGLLSGETADAVCEQLRRALRMQEAILSAQQDSTARGFDATLDDVLKTLAAPDTSLKTGWKELDYFGMFERGNTVVIGGRPGNGKTDFAMNLAGRLSSRYKVYYLTLEETRQKLMMRLLSKVCRIDANRLRDRQLDDEELQTVRNAADGLRGHSRLIFDDAADVTVEGVRAKLLRHKPDIAFVDHIGLLAPGDPRQKEYDRISEITRQCKLMAKQMDIVLVELCQLNRVAARGGERYASAADLRGSGTIEQDANVILFVQNAPADAPELHGADSYRETGVRIAKNRDGALGTIRMRWQPQYHDWQPDAPTQKELEEMDPFKD</sequence>
<dbReference type="SUPFAM" id="SSF52540">
    <property type="entry name" value="P-loop containing nucleoside triphosphate hydrolases"/>
    <property type="match status" value="1"/>
</dbReference>
<accession>A0A9D2M839</accession>
<keyword evidence="8" id="KW-0238">DNA-binding</keyword>
<comment type="similarity">
    <text evidence="1">Belongs to the helicase family. DnaB subfamily.</text>
</comment>
<keyword evidence="2" id="KW-0639">Primosome</keyword>
<dbReference type="InterPro" id="IPR007694">
    <property type="entry name" value="DNA_helicase_DnaB-like_C"/>
</dbReference>
<keyword evidence="5" id="KW-0378">Hydrolase</keyword>
<evidence type="ECO:0000256" key="4">
    <source>
        <dbReference type="ARBA" id="ARBA00022741"/>
    </source>
</evidence>
<keyword evidence="7" id="KW-0067">ATP-binding</keyword>
<dbReference type="PANTHER" id="PTHR30153:SF2">
    <property type="entry name" value="REPLICATIVE DNA HELICASE"/>
    <property type="match status" value="1"/>
</dbReference>
<evidence type="ECO:0000256" key="1">
    <source>
        <dbReference type="ARBA" id="ARBA00008428"/>
    </source>
</evidence>
<protein>
    <recommendedName>
        <fullName evidence="10">DNA 5'-3' helicase</fullName>
        <ecNumber evidence="10">5.6.2.3</ecNumber>
    </recommendedName>
</protein>
<reference evidence="14" key="2">
    <citation type="submission" date="2021-04" db="EMBL/GenBank/DDBJ databases">
        <authorList>
            <person name="Gilroy R."/>
        </authorList>
    </citation>
    <scope>NUCLEOTIDE SEQUENCE</scope>
    <source>
        <strain evidence="14">ChiBcec8-13705</strain>
    </source>
</reference>
<evidence type="ECO:0000256" key="7">
    <source>
        <dbReference type="ARBA" id="ARBA00022840"/>
    </source>
</evidence>
<dbReference type="GO" id="GO:0003677">
    <property type="term" value="F:DNA binding"/>
    <property type="evidence" value="ECO:0007669"/>
    <property type="project" value="UniProtKB-KW"/>
</dbReference>
<evidence type="ECO:0000256" key="5">
    <source>
        <dbReference type="ARBA" id="ARBA00022801"/>
    </source>
</evidence>
<dbReference type="Pfam" id="PF00772">
    <property type="entry name" value="DnaB"/>
    <property type="match status" value="1"/>
</dbReference>
<reference evidence="14" key="1">
    <citation type="journal article" date="2021" name="PeerJ">
        <title>Extensive microbial diversity within the chicken gut microbiome revealed by metagenomics and culture.</title>
        <authorList>
            <person name="Gilroy R."/>
            <person name="Ravi A."/>
            <person name="Getino M."/>
            <person name="Pursley I."/>
            <person name="Horton D.L."/>
            <person name="Alikhan N.F."/>
            <person name="Baker D."/>
            <person name="Gharbi K."/>
            <person name="Hall N."/>
            <person name="Watson M."/>
            <person name="Adriaenssens E.M."/>
            <person name="Foster-Nyarko E."/>
            <person name="Jarju S."/>
            <person name="Secka A."/>
            <person name="Antonio M."/>
            <person name="Oren A."/>
            <person name="Chaudhuri R.R."/>
            <person name="La Ragione R."/>
            <person name="Hildebrand F."/>
            <person name="Pallen M.J."/>
        </authorList>
    </citation>
    <scope>NUCLEOTIDE SEQUENCE</scope>
    <source>
        <strain evidence="14">ChiBcec8-13705</strain>
    </source>
</reference>
<dbReference type="InterPro" id="IPR007693">
    <property type="entry name" value="DNA_helicase_DnaB-like_N"/>
</dbReference>
<dbReference type="Pfam" id="PF03796">
    <property type="entry name" value="DnaB_C"/>
    <property type="match status" value="1"/>
</dbReference>
<keyword evidence="4" id="KW-0547">Nucleotide-binding</keyword>
<dbReference type="SUPFAM" id="SSF48024">
    <property type="entry name" value="N-terminal domain of DnaB helicase"/>
    <property type="match status" value="1"/>
</dbReference>
<dbReference type="GO" id="GO:0005829">
    <property type="term" value="C:cytosol"/>
    <property type="evidence" value="ECO:0007669"/>
    <property type="project" value="TreeGrafter"/>
</dbReference>
<comment type="catalytic activity">
    <reaction evidence="11">
        <text>ATP + H2O = ADP + phosphate + H(+)</text>
        <dbReference type="Rhea" id="RHEA:13065"/>
        <dbReference type="ChEBI" id="CHEBI:15377"/>
        <dbReference type="ChEBI" id="CHEBI:15378"/>
        <dbReference type="ChEBI" id="CHEBI:30616"/>
        <dbReference type="ChEBI" id="CHEBI:43474"/>
        <dbReference type="ChEBI" id="CHEBI:456216"/>
        <dbReference type="EC" id="5.6.2.3"/>
    </reaction>
</comment>
<dbReference type="InterPro" id="IPR016136">
    <property type="entry name" value="DNA_helicase_N/primase_C"/>
</dbReference>
<feature type="domain" description="SF4 helicase" evidence="13">
    <location>
        <begin position="163"/>
        <end position="425"/>
    </location>
</feature>
<dbReference type="GO" id="GO:0006269">
    <property type="term" value="P:DNA replication, synthesis of primer"/>
    <property type="evidence" value="ECO:0007669"/>
    <property type="project" value="UniProtKB-KW"/>
</dbReference>
<dbReference type="GO" id="GO:0016787">
    <property type="term" value="F:hydrolase activity"/>
    <property type="evidence" value="ECO:0007669"/>
    <property type="project" value="UniProtKB-KW"/>
</dbReference>
<dbReference type="SMART" id="SM00382">
    <property type="entry name" value="AAA"/>
    <property type="match status" value="1"/>
</dbReference>
<dbReference type="GO" id="GO:0043139">
    <property type="term" value="F:5'-3' DNA helicase activity"/>
    <property type="evidence" value="ECO:0007669"/>
    <property type="project" value="UniProtKB-EC"/>
</dbReference>
<keyword evidence="9" id="KW-0413">Isomerase</keyword>
<dbReference type="PANTHER" id="PTHR30153">
    <property type="entry name" value="REPLICATIVE DNA HELICASE DNAB"/>
    <property type="match status" value="1"/>
</dbReference>
<evidence type="ECO:0000256" key="3">
    <source>
        <dbReference type="ARBA" id="ARBA00022705"/>
    </source>
</evidence>
<dbReference type="AlphaFoldDB" id="A0A9D2M839"/>
<evidence type="ECO:0000256" key="12">
    <source>
        <dbReference type="SAM" id="MobiDB-lite"/>
    </source>
</evidence>
<dbReference type="Proteomes" id="UP000886803">
    <property type="component" value="Unassembled WGS sequence"/>
</dbReference>
<name>A0A9D2M839_9FIRM</name>
<dbReference type="Gene3D" id="1.10.860.10">
    <property type="entry name" value="DNAb Helicase, Chain A"/>
    <property type="match status" value="1"/>
</dbReference>